<comment type="caution">
    <text evidence="5">The sequence shown here is derived from an EMBL/GenBank/DDBJ whole genome shotgun (WGS) entry which is preliminary data.</text>
</comment>
<dbReference type="PANTHER" id="PTHR30061:SF50">
    <property type="entry name" value="MALTOSE_MALTODEXTRIN-BINDING PERIPLASMIC PROTEIN"/>
    <property type="match status" value="1"/>
</dbReference>
<sequence length="423" mass="46672">MLKKISVILVSILIISTIAVGCKSESASDTQSTDTTQTTGSKVKDVTITIFQSKVEITEQLEKLAKEYSDMTDGVEVEVWGTTGDDYMTQLQTKLGAGQGPTILSAGVGTEAEDLSDYLYDLSNEEYVKYIAPGMEVRSKDGKLIGIPYGAEGFGFVYNKSLVDASKITDYDSFSNTLKELKESDVQAVSLTKEAYFLIAHILNVPFALQDDPEAFVEELTNGTKKMTGNPIFEEWAKFMEIIKSEGVNPLEINYDTQTGDFATGKTAMIHQGNWAYGMFDSYDIDFDMGILSMPVNGNDKISVGIPNSWGINASASEDEIKAALEFLDWLFTSEKGQSYIVDKFGFIPAMTNMKTDTLDPLGKEVAEYTASGKTLPWVFNIWPAGIVNNDFVPATQKFFSNEKMTGNEFLQELDKAWENATK</sequence>
<dbReference type="Gene3D" id="3.40.190.10">
    <property type="entry name" value="Periplasmic binding protein-like II"/>
    <property type="match status" value="2"/>
</dbReference>
<protein>
    <submittedName>
        <fullName evidence="5">ABC transporter substrate-binding protein</fullName>
    </submittedName>
</protein>
<gene>
    <name evidence="5" type="ORF">SH1V18_22750</name>
</gene>
<keyword evidence="2" id="KW-0813">Transport</keyword>
<dbReference type="GO" id="GO:1901982">
    <property type="term" value="F:maltose binding"/>
    <property type="evidence" value="ECO:0007669"/>
    <property type="project" value="TreeGrafter"/>
</dbReference>
<dbReference type="InterPro" id="IPR006059">
    <property type="entry name" value="SBP"/>
</dbReference>
<accession>A0A9W5YBY9</accession>
<proteinExistence type="inferred from homology"/>
<evidence type="ECO:0000313" key="6">
    <source>
        <dbReference type="Proteomes" id="UP001144256"/>
    </source>
</evidence>
<organism evidence="5 6">
    <name type="scientific">Vallitalea longa</name>
    <dbReference type="NCBI Taxonomy" id="2936439"/>
    <lineage>
        <taxon>Bacteria</taxon>
        <taxon>Bacillati</taxon>
        <taxon>Bacillota</taxon>
        <taxon>Clostridia</taxon>
        <taxon>Lachnospirales</taxon>
        <taxon>Vallitaleaceae</taxon>
        <taxon>Vallitalea</taxon>
    </lineage>
</organism>
<dbReference type="EMBL" id="BRLB01000005">
    <property type="protein sequence ID" value="GKX29795.1"/>
    <property type="molecule type" value="Genomic_DNA"/>
</dbReference>
<feature type="chain" id="PRO_5040941177" evidence="4">
    <location>
        <begin position="20"/>
        <end position="423"/>
    </location>
</feature>
<dbReference type="GO" id="GO:0042956">
    <property type="term" value="P:maltodextrin transmembrane transport"/>
    <property type="evidence" value="ECO:0007669"/>
    <property type="project" value="TreeGrafter"/>
</dbReference>
<dbReference type="PROSITE" id="PS51257">
    <property type="entry name" value="PROKAR_LIPOPROTEIN"/>
    <property type="match status" value="1"/>
</dbReference>
<evidence type="ECO:0000256" key="3">
    <source>
        <dbReference type="ARBA" id="ARBA00022729"/>
    </source>
</evidence>
<evidence type="ECO:0000256" key="1">
    <source>
        <dbReference type="ARBA" id="ARBA00008520"/>
    </source>
</evidence>
<evidence type="ECO:0000256" key="4">
    <source>
        <dbReference type="SAM" id="SignalP"/>
    </source>
</evidence>
<comment type="similarity">
    <text evidence="1">Belongs to the bacterial solute-binding protein 1 family.</text>
</comment>
<dbReference type="GO" id="GO:0015768">
    <property type="term" value="P:maltose transport"/>
    <property type="evidence" value="ECO:0007669"/>
    <property type="project" value="TreeGrafter"/>
</dbReference>
<name>A0A9W5YBY9_9FIRM</name>
<dbReference type="RefSeq" id="WP_281815466.1">
    <property type="nucleotide sequence ID" value="NZ_BRLB01000005.1"/>
</dbReference>
<keyword evidence="6" id="KW-1185">Reference proteome</keyword>
<dbReference type="AlphaFoldDB" id="A0A9W5YBY9"/>
<reference evidence="5" key="1">
    <citation type="submission" date="2022-06" db="EMBL/GenBank/DDBJ databases">
        <title>Vallitalea longa sp. nov., an anaerobic bacterium isolated from marine sediment.</title>
        <authorList>
            <person name="Hirano S."/>
            <person name="Terahara T."/>
            <person name="Mori K."/>
            <person name="Hamada M."/>
            <person name="Matsumoto R."/>
            <person name="Kobayashi T."/>
        </authorList>
    </citation>
    <scope>NUCLEOTIDE SEQUENCE</scope>
    <source>
        <strain evidence="5">SH18-1</strain>
    </source>
</reference>
<dbReference type="GO" id="GO:0055052">
    <property type="term" value="C:ATP-binding cassette (ABC) transporter complex, substrate-binding subunit-containing"/>
    <property type="evidence" value="ECO:0007669"/>
    <property type="project" value="TreeGrafter"/>
</dbReference>
<keyword evidence="3 4" id="KW-0732">Signal</keyword>
<dbReference type="Proteomes" id="UP001144256">
    <property type="component" value="Unassembled WGS sequence"/>
</dbReference>
<dbReference type="SUPFAM" id="SSF53850">
    <property type="entry name" value="Periplasmic binding protein-like II"/>
    <property type="match status" value="1"/>
</dbReference>
<feature type="signal peptide" evidence="4">
    <location>
        <begin position="1"/>
        <end position="19"/>
    </location>
</feature>
<evidence type="ECO:0000256" key="2">
    <source>
        <dbReference type="ARBA" id="ARBA00022448"/>
    </source>
</evidence>
<dbReference type="PANTHER" id="PTHR30061">
    <property type="entry name" value="MALTOSE-BINDING PERIPLASMIC PROTEIN"/>
    <property type="match status" value="1"/>
</dbReference>
<dbReference type="Pfam" id="PF13416">
    <property type="entry name" value="SBP_bac_8"/>
    <property type="match status" value="1"/>
</dbReference>
<evidence type="ECO:0000313" key="5">
    <source>
        <dbReference type="EMBL" id="GKX29795.1"/>
    </source>
</evidence>